<name>A0ABM6F3Q3_9BURK</name>
<keyword evidence="4" id="KW-1185">Reference proteome</keyword>
<dbReference type="Gene3D" id="3.40.50.1820">
    <property type="entry name" value="alpha/beta hydrolase"/>
    <property type="match status" value="1"/>
</dbReference>
<dbReference type="InterPro" id="IPR001375">
    <property type="entry name" value="Peptidase_S9_cat"/>
</dbReference>
<organism evidence="3 4">
    <name type="scientific">Cupriavidus malaysiensis</name>
    <dbReference type="NCBI Taxonomy" id="367825"/>
    <lineage>
        <taxon>Bacteria</taxon>
        <taxon>Pseudomonadati</taxon>
        <taxon>Pseudomonadota</taxon>
        <taxon>Betaproteobacteria</taxon>
        <taxon>Burkholderiales</taxon>
        <taxon>Burkholderiaceae</taxon>
        <taxon>Cupriavidus</taxon>
    </lineage>
</organism>
<dbReference type="PROSITE" id="PS00708">
    <property type="entry name" value="PRO_ENDOPEP_SER"/>
    <property type="match status" value="1"/>
</dbReference>
<evidence type="ECO:0000256" key="1">
    <source>
        <dbReference type="ARBA" id="ARBA00022801"/>
    </source>
</evidence>
<dbReference type="GO" id="GO:0016787">
    <property type="term" value="F:hydrolase activity"/>
    <property type="evidence" value="ECO:0007669"/>
    <property type="project" value="UniProtKB-KW"/>
</dbReference>
<reference evidence="3 4" key="1">
    <citation type="submission" date="2016-10" db="EMBL/GenBank/DDBJ databases">
        <title>Complete genome sequences of three Cupriavidus strains isolated from various Malaysian environments.</title>
        <authorList>
            <person name="Abdullah A.A.-A."/>
            <person name="Shafie N.A.H."/>
            <person name="Lau N.S."/>
        </authorList>
    </citation>
    <scope>NUCLEOTIDE SEQUENCE [LARGE SCALE GENOMIC DNA]</scope>
    <source>
        <strain evidence="3 4">USMAA1020</strain>
    </source>
</reference>
<dbReference type="Pfam" id="PF00326">
    <property type="entry name" value="Peptidase_S9"/>
    <property type="match status" value="1"/>
</dbReference>
<sequence>MAAHERPVEIRAGSGTIAGTLIAPATEMPGVLFVHGWGGSQEQYLARARKVAGLGCVCLTFDLTGHAATRSLYETVNRERNLEDLLAAYDLLTSQSMVDKRAIAVIGSSYGGYLAALLSEMRPVRWLGLRAPALYMDSGWELPKRELHRTQDLVAYRRTVVPAQSNRALRACAAFEGDVLVIGSELDMIVPHTVVTSYVDAFSRAESITYRTIRGADHGLTEEEAQRAYSTLLMNWLREMVTGARSGPVSPGARPNDPVAATKLLQRAVEPA</sequence>
<dbReference type="InterPro" id="IPR029058">
    <property type="entry name" value="AB_hydrolase_fold"/>
</dbReference>
<dbReference type="InterPro" id="IPR050261">
    <property type="entry name" value="FrsA_esterase"/>
</dbReference>
<dbReference type="PANTHER" id="PTHR22946">
    <property type="entry name" value="DIENELACTONE HYDROLASE DOMAIN-CONTAINING PROTEIN-RELATED"/>
    <property type="match status" value="1"/>
</dbReference>
<dbReference type="EMBL" id="CP017754">
    <property type="protein sequence ID" value="AOZ06022.1"/>
    <property type="molecule type" value="Genomic_DNA"/>
</dbReference>
<dbReference type="PANTHER" id="PTHR22946:SF5">
    <property type="entry name" value="PEPTIDASE S9 PROLYL OLIGOPEPTIDASE CATALYTIC DOMAIN-CONTAINING PROTEIN"/>
    <property type="match status" value="1"/>
</dbReference>
<evidence type="ECO:0000313" key="3">
    <source>
        <dbReference type="EMBL" id="AOZ06022.1"/>
    </source>
</evidence>
<evidence type="ECO:0000313" key="4">
    <source>
        <dbReference type="Proteomes" id="UP000177515"/>
    </source>
</evidence>
<feature type="domain" description="Peptidase S9 prolyl oligopeptidase catalytic" evidence="2">
    <location>
        <begin position="52"/>
        <end position="241"/>
    </location>
</feature>
<protein>
    <submittedName>
        <fullName evidence="3">Alpha/beta hydrolase</fullName>
    </submittedName>
</protein>
<dbReference type="RefSeq" id="WP_071069193.1">
    <property type="nucleotide sequence ID" value="NZ_CP017754.1"/>
</dbReference>
<gene>
    <name evidence="3" type="ORF">BKK80_09400</name>
</gene>
<dbReference type="Proteomes" id="UP000177515">
    <property type="component" value="Chromosome 1"/>
</dbReference>
<dbReference type="InterPro" id="IPR002471">
    <property type="entry name" value="Pept_S9_AS"/>
</dbReference>
<proteinExistence type="predicted"/>
<dbReference type="SUPFAM" id="SSF53474">
    <property type="entry name" value="alpha/beta-Hydrolases"/>
    <property type="match status" value="1"/>
</dbReference>
<keyword evidence="1 3" id="KW-0378">Hydrolase</keyword>
<evidence type="ECO:0000259" key="2">
    <source>
        <dbReference type="Pfam" id="PF00326"/>
    </source>
</evidence>
<accession>A0ABM6F3Q3</accession>